<dbReference type="EMBL" id="CP001230">
    <property type="protein sequence ID" value="ACO03624.1"/>
    <property type="molecule type" value="Genomic_DNA"/>
</dbReference>
<dbReference type="AlphaFoldDB" id="C0QS92"/>
<gene>
    <name evidence="1" type="ordered locus">PERMA_1776</name>
</gene>
<evidence type="ECO:0000313" key="2">
    <source>
        <dbReference type="Proteomes" id="UP000001366"/>
    </source>
</evidence>
<dbReference type="HOGENOM" id="CLU_3171383_0_0_0"/>
<accession>C0QS92</accession>
<sequence length="47" mass="5578">MFMDSIVSYVINEYGRIHPEGIYVRQIINEPIKPEDMSSDILKFFIK</sequence>
<organism evidence="1 2">
    <name type="scientific">Persephonella marina (strain DSM 14350 / EX-H1)</name>
    <dbReference type="NCBI Taxonomy" id="123214"/>
    <lineage>
        <taxon>Bacteria</taxon>
        <taxon>Pseudomonadati</taxon>
        <taxon>Aquificota</taxon>
        <taxon>Aquificia</taxon>
        <taxon>Aquificales</taxon>
        <taxon>Hydrogenothermaceae</taxon>
        <taxon>Persephonella</taxon>
    </lineage>
</organism>
<reference evidence="1 2" key="1">
    <citation type="journal article" date="2009" name="J. Bacteriol.">
        <title>Complete and draft genome sequences of six members of the Aquificales.</title>
        <authorList>
            <person name="Reysenbach A.L."/>
            <person name="Hamamura N."/>
            <person name="Podar M."/>
            <person name="Griffiths E."/>
            <person name="Ferreira S."/>
            <person name="Hochstein R."/>
            <person name="Heidelberg J."/>
            <person name="Johnson J."/>
            <person name="Mead D."/>
            <person name="Pohorille A."/>
            <person name="Sarmiento M."/>
            <person name="Schweighofer K."/>
            <person name="Seshadri R."/>
            <person name="Voytek M.A."/>
        </authorList>
    </citation>
    <scope>NUCLEOTIDE SEQUENCE [LARGE SCALE GENOMIC DNA]</scope>
    <source>
        <strain evidence="2">DSM 14350 / EX-H1</strain>
    </source>
</reference>
<evidence type="ECO:0000313" key="1">
    <source>
        <dbReference type="EMBL" id="ACO03624.1"/>
    </source>
</evidence>
<name>C0QS92_PERMH</name>
<protein>
    <submittedName>
        <fullName evidence="1">Uncharacterized protein</fullName>
    </submittedName>
</protein>
<dbReference type="KEGG" id="pmx:PERMA_1776"/>
<proteinExistence type="predicted"/>
<keyword evidence="2" id="KW-1185">Reference proteome</keyword>
<dbReference type="Proteomes" id="UP000001366">
    <property type="component" value="Chromosome"/>
</dbReference>
<dbReference type="PaxDb" id="123214-PERMA_1776"/>